<dbReference type="PANTHER" id="PTHR41317:SF1">
    <property type="entry name" value="PD-(D_E)XK NUCLEASE FAMILY TRANSPOSASE"/>
    <property type="match status" value="1"/>
</dbReference>
<gene>
    <name evidence="3" type="ORF">DW027_05895</name>
    <name evidence="2" type="ORF">DXD03_04625</name>
    <name evidence="1" type="ORF">GA560_14635</name>
</gene>
<evidence type="ECO:0008006" key="7">
    <source>
        <dbReference type="Google" id="ProtNLM"/>
    </source>
</evidence>
<proteinExistence type="predicted"/>
<comment type="caution">
    <text evidence="2">The sequence shown here is derived from an EMBL/GenBank/DDBJ whole genome shotgun (WGS) entry which is preliminary data.</text>
</comment>
<dbReference type="PANTHER" id="PTHR41317">
    <property type="entry name" value="PD-(D_E)XK NUCLEASE FAMILY TRANSPOSASE"/>
    <property type="match status" value="1"/>
</dbReference>
<evidence type="ECO:0000313" key="6">
    <source>
        <dbReference type="Proteomes" id="UP000474077"/>
    </source>
</evidence>
<evidence type="ECO:0000313" key="5">
    <source>
        <dbReference type="Proteomes" id="UP000284495"/>
    </source>
</evidence>
<organism evidence="2 4">
    <name type="scientific">Bacteroides xylanisolvens</name>
    <dbReference type="NCBI Taxonomy" id="371601"/>
    <lineage>
        <taxon>Bacteria</taxon>
        <taxon>Pseudomonadati</taxon>
        <taxon>Bacteroidota</taxon>
        <taxon>Bacteroidia</taxon>
        <taxon>Bacteroidales</taxon>
        <taxon>Bacteroidaceae</taxon>
        <taxon>Bacteroides</taxon>
    </lineage>
</organism>
<dbReference type="RefSeq" id="WP_049702680.1">
    <property type="nucleotide sequence ID" value="NZ_JAASHA010000023.1"/>
</dbReference>
<reference evidence="4 5" key="1">
    <citation type="submission" date="2018-08" db="EMBL/GenBank/DDBJ databases">
        <title>A genome reference for cultivated species of the human gut microbiota.</title>
        <authorList>
            <person name="Zou Y."/>
            <person name="Xue W."/>
            <person name="Luo G."/>
        </authorList>
    </citation>
    <scope>NUCLEOTIDE SEQUENCE [LARGE SCALE GENOMIC DNA]</scope>
    <source>
        <strain evidence="3 5">AF38-2</strain>
        <strain evidence="2 4">TF10-34</strain>
    </source>
</reference>
<evidence type="ECO:0000313" key="3">
    <source>
        <dbReference type="EMBL" id="RHL40015.1"/>
    </source>
</evidence>
<dbReference type="Proteomes" id="UP000284495">
    <property type="component" value="Unassembled WGS sequence"/>
</dbReference>
<evidence type="ECO:0000313" key="4">
    <source>
        <dbReference type="Proteomes" id="UP000261210"/>
    </source>
</evidence>
<dbReference type="EMBL" id="WDER01000040">
    <property type="protein sequence ID" value="KAB6081394.1"/>
    <property type="molecule type" value="Genomic_DNA"/>
</dbReference>
<name>A0A3E4NLS6_9BACE</name>
<dbReference type="Proteomes" id="UP000261210">
    <property type="component" value="Unassembled WGS sequence"/>
</dbReference>
<dbReference type="EMBL" id="QROO01000006">
    <property type="protein sequence ID" value="RHL40015.1"/>
    <property type="molecule type" value="Genomic_DNA"/>
</dbReference>
<sequence>METTDRYIRFDWAIKRLLRQKANFGVLEGLLTVLLNEKVEIIELLESESNQQTIDDKFNRVDIKAKNSKGEIIIVEIQNTRELYYLERILYGVAKAITEHISLGERYYEVKKIYSVSILYFDIGIGDDYLYHGQNTFLGVHTGDQLLVSTKEKNAIVSKLPSEIFPEYFLIRVNEFDKVAVTPLEEWIEYLKTGRIRPDTQAPGLAEARRKLVYYNMNPKERHAYDEHLNAIMIQNDVLDGAKLEGRMEGLAEGLAEGKAEGKAEGLAEGLAEGKAEGLAEGEKNKQIEIARKFKEIGLSTEMIIQGTGLSAEEINAL</sequence>
<dbReference type="Pfam" id="PF12784">
    <property type="entry name" value="PDDEXK_2"/>
    <property type="match status" value="1"/>
</dbReference>
<protein>
    <recommendedName>
        <fullName evidence="7">Rpn family recombination-promoting nuclease/putative transposase</fullName>
    </recommendedName>
</protein>
<dbReference type="EMBL" id="QSQU01000005">
    <property type="protein sequence ID" value="RGK65933.1"/>
    <property type="molecule type" value="Genomic_DNA"/>
</dbReference>
<evidence type="ECO:0000313" key="1">
    <source>
        <dbReference type="EMBL" id="KAB6081394.1"/>
    </source>
</evidence>
<dbReference type="AlphaFoldDB" id="A0A3E4NLS6"/>
<evidence type="ECO:0000313" key="2">
    <source>
        <dbReference type="EMBL" id="RGK65933.1"/>
    </source>
</evidence>
<reference evidence="1 6" key="2">
    <citation type="journal article" date="2019" name="Nat. Med.">
        <title>A library of human gut bacterial isolates paired with longitudinal multiomics data enables mechanistic microbiome research.</title>
        <authorList>
            <person name="Poyet M."/>
            <person name="Groussin M."/>
            <person name="Gibbons S.M."/>
            <person name="Avila-Pacheco J."/>
            <person name="Jiang X."/>
            <person name="Kearney S.M."/>
            <person name="Perrotta A.R."/>
            <person name="Berdy B."/>
            <person name="Zhao S."/>
            <person name="Lieberman T.D."/>
            <person name="Swanson P.K."/>
            <person name="Smith M."/>
            <person name="Roesemann S."/>
            <person name="Alexander J.E."/>
            <person name="Rich S.A."/>
            <person name="Livny J."/>
            <person name="Vlamakis H."/>
            <person name="Clish C."/>
            <person name="Bullock K."/>
            <person name="Deik A."/>
            <person name="Scott J."/>
            <person name="Pierce K.A."/>
            <person name="Xavier R.J."/>
            <person name="Alm E.J."/>
        </authorList>
    </citation>
    <scope>NUCLEOTIDE SEQUENCE [LARGE SCALE GENOMIC DNA]</scope>
    <source>
        <strain evidence="1 6">BIOML-A73</strain>
    </source>
</reference>
<dbReference type="Proteomes" id="UP000474077">
    <property type="component" value="Unassembled WGS sequence"/>
</dbReference>
<accession>A0A3E4NLS6</accession>